<dbReference type="Pfam" id="PF09107">
    <property type="entry name" value="WHD_3rd_SelB"/>
    <property type="match status" value="1"/>
</dbReference>
<dbReference type="Gene3D" id="1.10.10.10">
    <property type="entry name" value="Winged helix-like DNA-binding domain superfamily/Winged helix DNA-binding domain"/>
    <property type="match status" value="2"/>
</dbReference>
<reference evidence="2" key="1">
    <citation type="journal article" date="2015" name="Nature">
        <title>Complex archaea that bridge the gap between prokaryotes and eukaryotes.</title>
        <authorList>
            <person name="Spang A."/>
            <person name="Saw J.H."/>
            <person name="Jorgensen S.L."/>
            <person name="Zaremba-Niedzwiedzka K."/>
            <person name="Martijn J."/>
            <person name="Lind A.E."/>
            <person name="van Eijk R."/>
            <person name="Schleper C."/>
            <person name="Guy L."/>
            <person name="Ettema T.J."/>
        </authorList>
    </citation>
    <scope>NUCLEOTIDE SEQUENCE</scope>
</reference>
<proteinExistence type="predicted"/>
<accession>A0A0F9FWS9</accession>
<dbReference type="InterPro" id="IPR036390">
    <property type="entry name" value="WH_DNA-bd_sf"/>
</dbReference>
<dbReference type="GO" id="GO:0001514">
    <property type="term" value="P:selenocysteine incorporation"/>
    <property type="evidence" value="ECO:0007669"/>
    <property type="project" value="InterPro"/>
</dbReference>
<protein>
    <recommendedName>
        <fullName evidence="1">Elongation factor SelB fourth winged-helix domain-containing protein</fullName>
    </recommendedName>
</protein>
<dbReference type="EMBL" id="LAZR01019896">
    <property type="protein sequence ID" value="KKL90859.1"/>
    <property type="molecule type" value="Genomic_DNA"/>
</dbReference>
<dbReference type="InterPro" id="IPR015191">
    <property type="entry name" value="SelB_WHD4"/>
</dbReference>
<dbReference type="SUPFAM" id="SSF46785">
    <property type="entry name" value="Winged helix' DNA-binding domain"/>
    <property type="match status" value="1"/>
</dbReference>
<dbReference type="InterPro" id="IPR036388">
    <property type="entry name" value="WH-like_DNA-bd_sf"/>
</dbReference>
<gene>
    <name evidence="2" type="ORF">LCGC14_1900510</name>
</gene>
<feature type="domain" description="Elongation factor SelB fourth winged-helix" evidence="1">
    <location>
        <begin position="35"/>
        <end position="81"/>
    </location>
</feature>
<evidence type="ECO:0000259" key="1">
    <source>
        <dbReference type="Pfam" id="PF09107"/>
    </source>
</evidence>
<organism evidence="2">
    <name type="scientific">marine sediment metagenome</name>
    <dbReference type="NCBI Taxonomy" id="412755"/>
    <lineage>
        <taxon>unclassified sequences</taxon>
        <taxon>metagenomes</taxon>
        <taxon>ecological metagenomes</taxon>
    </lineage>
</organism>
<dbReference type="GO" id="GO:0003746">
    <property type="term" value="F:translation elongation factor activity"/>
    <property type="evidence" value="ECO:0007669"/>
    <property type="project" value="InterPro"/>
</dbReference>
<dbReference type="GO" id="GO:0005737">
    <property type="term" value="C:cytoplasm"/>
    <property type="evidence" value="ECO:0007669"/>
    <property type="project" value="InterPro"/>
</dbReference>
<sequence>DILILLVNEGELVKIKEDMFFHAAAVNRLEGRLVDFLKSRGEITTPQFKDMTGISRKYVIPLIEYFDSKNVTIRVGDIRKLRAGSRR</sequence>
<feature type="non-terminal residue" evidence="2">
    <location>
        <position position="1"/>
    </location>
</feature>
<name>A0A0F9FWS9_9ZZZZ</name>
<dbReference type="GO" id="GO:0005525">
    <property type="term" value="F:GTP binding"/>
    <property type="evidence" value="ECO:0007669"/>
    <property type="project" value="InterPro"/>
</dbReference>
<evidence type="ECO:0000313" key="2">
    <source>
        <dbReference type="EMBL" id="KKL90859.1"/>
    </source>
</evidence>
<dbReference type="AlphaFoldDB" id="A0A0F9FWS9"/>
<comment type="caution">
    <text evidence="2">The sequence shown here is derived from an EMBL/GenBank/DDBJ whole genome shotgun (WGS) entry which is preliminary data.</text>
</comment>
<dbReference type="GO" id="GO:0003723">
    <property type="term" value="F:RNA binding"/>
    <property type="evidence" value="ECO:0007669"/>
    <property type="project" value="InterPro"/>
</dbReference>